<comment type="caution">
    <text evidence="10">The sequence shown here is derived from an EMBL/GenBank/DDBJ whole genome shotgun (WGS) entry which is preliminary data.</text>
</comment>
<comment type="similarity">
    <text evidence="2">Belongs to the class-III pyridine nucleotide-disulfide oxidoreductase family.</text>
</comment>
<dbReference type="InterPro" id="IPR036188">
    <property type="entry name" value="FAD/NAD-bd_sf"/>
</dbReference>
<dbReference type="PRINTS" id="PR00411">
    <property type="entry name" value="PNDRDTASEI"/>
</dbReference>
<keyword evidence="5" id="KW-0560">Oxidoreductase</keyword>
<name>A0A0R1ZKZ8_9LACO</name>
<evidence type="ECO:0000313" key="10">
    <source>
        <dbReference type="EMBL" id="KRM55629.1"/>
    </source>
</evidence>
<comment type="cofactor">
    <cofactor evidence="1">
        <name>FAD</name>
        <dbReference type="ChEBI" id="CHEBI:57692"/>
    </cofactor>
</comment>
<evidence type="ECO:0000256" key="7">
    <source>
        <dbReference type="ARBA" id="ARBA00023284"/>
    </source>
</evidence>
<dbReference type="AlphaFoldDB" id="A0A0R1ZKZ8"/>
<dbReference type="Gene3D" id="3.30.390.30">
    <property type="match status" value="1"/>
</dbReference>
<feature type="domain" description="Pyridine nucleotide-disulphide oxidoreductase dimerisation" evidence="8">
    <location>
        <begin position="336"/>
        <end position="427"/>
    </location>
</feature>
<proteinExistence type="inferred from homology"/>
<dbReference type="InterPro" id="IPR023753">
    <property type="entry name" value="FAD/NAD-binding_dom"/>
</dbReference>
<dbReference type="InterPro" id="IPR016156">
    <property type="entry name" value="FAD/NAD-linked_Rdtase_dimer_sf"/>
</dbReference>
<evidence type="ECO:0000259" key="9">
    <source>
        <dbReference type="Pfam" id="PF07992"/>
    </source>
</evidence>
<dbReference type="Pfam" id="PF07992">
    <property type="entry name" value="Pyr_redox_2"/>
    <property type="match status" value="1"/>
</dbReference>
<evidence type="ECO:0000256" key="1">
    <source>
        <dbReference type="ARBA" id="ARBA00001974"/>
    </source>
</evidence>
<dbReference type="GO" id="GO:0016491">
    <property type="term" value="F:oxidoreductase activity"/>
    <property type="evidence" value="ECO:0007669"/>
    <property type="project" value="UniProtKB-KW"/>
</dbReference>
<dbReference type="InterPro" id="IPR050260">
    <property type="entry name" value="FAD-bd_OxRdtase"/>
</dbReference>
<reference evidence="10 11" key="1">
    <citation type="journal article" date="2015" name="Genome Announc.">
        <title>Expanding the biotechnology potential of lactobacilli through comparative genomics of 213 strains and associated genera.</title>
        <authorList>
            <person name="Sun Z."/>
            <person name="Harris H.M."/>
            <person name="McCann A."/>
            <person name="Guo C."/>
            <person name="Argimon S."/>
            <person name="Zhang W."/>
            <person name="Yang X."/>
            <person name="Jeffery I.B."/>
            <person name="Cooney J.C."/>
            <person name="Kagawa T.F."/>
            <person name="Liu W."/>
            <person name="Song Y."/>
            <person name="Salvetti E."/>
            <person name="Wrobel A."/>
            <person name="Rasinkangas P."/>
            <person name="Parkhill J."/>
            <person name="Rea M.C."/>
            <person name="O'Sullivan O."/>
            <person name="Ritari J."/>
            <person name="Douillard F.P."/>
            <person name="Paul Ross R."/>
            <person name="Yang R."/>
            <person name="Briner A.E."/>
            <person name="Felis G.E."/>
            <person name="de Vos W.M."/>
            <person name="Barrangou R."/>
            <person name="Klaenhammer T.R."/>
            <person name="Caufield P.W."/>
            <person name="Cui Y."/>
            <person name="Zhang H."/>
            <person name="O'Toole P.W."/>
        </authorList>
    </citation>
    <scope>NUCLEOTIDE SEQUENCE [LARGE SCALE GENOMIC DNA]</scope>
    <source>
        <strain evidence="10 11">DSM 20505</strain>
    </source>
</reference>
<evidence type="ECO:0000259" key="8">
    <source>
        <dbReference type="Pfam" id="PF02852"/>
    </source>
</evidence>
<gene>
    <name evidence="10" type="ORF">FC18_GL001134</name>
</gene>
<evidence type="ECO:0000256" key="2">
    <source>
        <dbReference type="ARBA" id="ARBA00009130"/>
    </source>
</evidence>
<accession>A0A0R1ZKZ8</accession>
<dbReference type="InterPro" id="IPR004099">
    <property type="entry name" value="Pyr_nucl-diS_OxRdtase_dimer"/>
</dbReference>
<sequence length="457" mass="49961">MKTVIIGCTHAGTAAVQELVARDPLAEVAVFERRNDISFLSCGIYLYLEGVVDSLQKVFYATAADLEALGPNVHVYLQHDVVRIDTEEKVVEVQDLVGGQMRSEPYDRIIMTTGSYPVVPPIQGVNTPRVFLCKNYDDAMAIEKAALNARKIAVVGGGYIGTEISEALSRRGFEVVLINGRKQLLGHYVDPELAGLIHDDLVANGVELHDNEIVEGFEEGDGGVYITTNQGELQADMAIVCVGFSPMTELVQGLVDLTDQNAIMVNDYMQTSNPDIFAAGDSAAVHYNPTNRHVYAPLATNAVRMGKIAGANVAEYGSVKYMGTQATSALALFGKTLASTGLTAAKAAVSFPHAASVRLTQNYRPDFMPTNEQLNMVLVYNRDNRKILGAQFYSRKDVSMCANLISTMIQNGNTIDDLAYVDMLFNPNYDQPWNYLNLLGQAAVNQEKSSRHRLFDK</sequence>
<feature type="domain" description="FAD/NAD(P)-binding" evidence="9">
    <location>
        <begin position="2"/>
        <end position="306"/>
    </location>
</feature>
<dbReference type="PRINTS" id="PR00368">
    <property type="entry name" value="FADPNR"/>
</dbReference>
<evidence type="ECO:0000256" key="5">
    <source>
        <dbReference type="ARBA" id="ARBA00023002"/>
    </source>
</evidence>
<dbReference type="PATRIC" id="fig|1291052.5.peg.1152"/>
<dbReference type="Pfam" id="PF02852">
    <property type="entry name" value="Pyr_redox_dim"/>
    <property type="match status" value="1"/>
</dbReference>
<keyword evidence="4" id="KW-0274">FAD</keyword>
<evidence type="ECO:0000256" key="4">
    <source>
        <dbReference type="ARBA" id="ARBA00022827"/>
    </source>
</evidence>
<keyword evidence="3" id="KW-0285">Flavoprotein</keyword>
<dbReference type="Gene3D" id="3.50.50.60">
    <property type="entry name" value="FAD/NAD(P)-binding domain"/>
    <property type="match status" value="2"/>
</dbReference>
<dbReference type="PANTHER" id="PTHR43429">
    <property type="entry name" value="PYRIDINE NUCLEOTIDE-DISULFIDE OXIDOREDUCTASE DOMAIN-CONTAINING"/>
    <property type="match status" value="1"/>
</dbReference>
<dbReference type="SUPFAM" id="SSF51905">
    <property type="entry name" value="FAD/NAD(P)-binding domain"/>
    <property type="match status" value="1"/>
</dbReference>
<evidence type="ECO:0000256" key="6">
    <source>
        <dbReference type="ARBA" id="ARBA00023097"/>
    </source>
</evidence>
<dbReference type="STRING" id="1291052.FC18_GL001134"/>
<dbReference type="RefSeq" id="WP_056975589.1">
    <property type="nucleotide sequence ID" value="NZ_AYYO01000016.1"/>
</dbReference>
<organism evidence="10 11">
    <name type="scientific">Lacticaseibacillus sharpeae JCM 1186 = DSM 20505</name>
    <dbReference type="NCBI Taxonomy" id="1291052"/>
    <lineage>
        <taxon>Bacteria</taxon>
        <taxon>Bacillati</taxon>
        <taxon>Bacillota</taxon>
        <taxon>Bacilli</taxon>
        <taxon>Lactobacillales</taxon>
        <taxon>Lactobacillaceae</taxon>
        <taxon>Lacticaseibacillus</taxon>
    </lineage>
</organism>
<evidence type="ECO:0000256" key="3">
    <source>
        <dbReference type="ARBA" id="ARBA00022630"/>
    </source>
</evidence>
<keyword evidence="11" id="KW-1185">Reference proteome</keyword>
<dbReference type="OrthoDB" id="9802028at2"/>
<dbReference type="EMBL" id="AYYO01000016">
    <property type="protein sequence ID" value="KRM55629.1"/>
    <property type="molecule type" value="Genomic_DNA"/>
</dbReference>
<evidence type="ECO:0000313" key="11">
    <source>
        <dbReference type="Proteomes" id="UP000051679"/>
    </source>
</evidence>
<dbReference type="SUPFAM" id="SSF55424">
    <property type="entry name" value="FAD/NAD-linked reductases, dimerisation (C-terminal) domain"/>
    <property type="match status" value="1"/>
</dbReference>
<dbReference type="Proteomes" id="UP000051679">
    <property type="component" value="Unassembled WGS sequence"/>
</dbReference>
<dbReference type="PANTHER" id="PTHR43429:SF1">
    <property type="entry name" value="NAD(P)H SULFUR OXIDOREDUCTASE (COA-DEPENDENT)"/>
    <property type="match status" value="1"/>
</dbReference>
<keyword evidence="6" id="KW-0558">Oxidation</keyword>
<protein>
    <submittedName>
        <fullName evidence="10">NADH oxidase</fullName>
    </submittedName>
</protein>
<keyword evidence="7" id="KW-0676">Redox-active center</keyword>